<dbReference type="HAMAP" id="MF_00159">
    <property type="entry name" value="IspG"/>
    <property type="match status" value="1"/>
</dbReference>
<protein>
    <recommendedName>
        <fullName evidence="12">4-hydroxy-3-methylbut-2-en-1-yl diphosphate synthase (ferredoxin), chloroplastic</fullName>
        <ecNumber evidence="11">1.17.7.1</ecNumber>
    </recommendedName>
    <alternativeName>
        <fullName evidence="13">1-hydroxy-2-methyl-2-(E)-butenyl 4-diphosphate synthase</fullName>
    </alternativeName>
</protein>
<reference evidence="18 19" key="1">
    <citation type="submission" date="2016-06" db="EMBL/GenBank/DDBJ databases">
        <authorList>
            <consortium name="Pathogen Informatics"/>
        </authorList>
    </citation>
    <scope>NUCLEOTIDE SEQUENCE [LARGE SCALE GENOMIC DNA]</scope>
    <source>
        <strain evidence="18">PmlGA01</strain>
    </source>
</reference>
<evidence type="ECO:0000313" key="19">
    <source>
        <dbReference type="Proteomes" id="UP000219799"/>
    </source>
</evidence>
<evidence type="ECO:0000256" key="14">
    <source>
        <dbReference type="SAM" id="MobiDB-lite"/>
    </source>
</evidence>
<dbReference type="VEuPathDB" id="PlasmoDB:PmUG01_10034000"/>
<dbReference type="GO" id="GO:0046429">
    <property type="term" value="F:4-hydroxy-3-methylbut-2-en-1-yl diphosphate synthase activity (ferredoxin)"/>
    <property type="evidence" value="ECO:0007669"/>
    <property type="project" value="UniProtKB-EC"/>
</dbReference>
<keyword evidence="6" id="KW-0411">Iron-sulfur</keyword>
<feature type="domain" description="IspG TIM-barrel" evidence="16">
    <location>
        <begin position="126"/>
        <end position="398"/>
    </location>
</feature>
<feature type="signal peptide" evidence="15">
    <location>
        <begin position="1"/>
        <end position="17"/>
    </location>
</feature>
<dbReference type="GO" id="GO:0051539">
    <property type="term" value="F:4 iron, 4 sulfur cluster binding"/>
    <property type="evidence" value="ECO:0007669"/>
    <property type="project" value="UniProtKB-KW"/>
</dbReference>
<organism evidence="18 19">
    <name type="scientific">Plasmodium malariae</name>
    <dbReference type="NCBI Taxonomy" id="5858"/>
    <lineage>
        <taxon>Eukaryota</taxon>
        <taxon>Sar</taxon>
        <taxon>Alveolata</taxon>
        <taxon>Apicomplexa</taxon>
        <taxon>Aconoidasida</taxon>
        <taxon>Haemosporida</taxon>
        <taxon>Plasmodiidae</taxon>
        <taxon>Plasmodium</taxon>
        <taxon>Plasmodium (Plasmodium)</taxon>
    </lineage>
</organism>
<keyword evidence="2" id="KW-0004">4Fe-4S</keyword>
<dbReference type="Pfam" id="PF26540">
    <property type="entry name" value="GcpE_C"/>
    <property type="match status" value="1"/>
</dbReference>
<comment type="similarity">
    <text evidence="10">Belongs to the IspG family.</text>
</comment>
<evidence type="ECO:0000256" key="11">
    <source>
        <dbReference type="ARBA" id="ARBA00067018"/>
    </source>
</evidence>
<dbReference type="AlphaFoldDB" id="A0A1C3KDY8"/>
<accession>A0A1C3KDY8</accession>
<comment type="catalytic activity">
    <reaction evidence="8">
        <text>(2E)-4-hydroxy-3-methylbut-2-enyl diphosphate + 2 oxidized [2Fe-2S]-[ferredoxin] + H2O = 2-C-methyl-D-erythritol 2,4-cyclic diphosphate + 2 reduced [2Fe-2S]-[ferredoxin] + H(+)</text>
        <dbReference type="Rhea" id="RHEA:26119"/>
        <dbReference type="Rhea" id="RHEA-COMP:10000"/>
        <dbReference type="Rhea" id="RHEA-COMP:10001"/>
        <dbReference type="ChEBI" id="CHEBI:15377"/>
        <dbReference type="ChEBI" id="CHEBI:15378"/>
        <dbReference type="ChEBI" id="CHEBI:33737"/>
        <dbReference type="ChEBI" id="CHEBI:33738"/>
        <dbReference type="ChEBI" id="CHEBI:58483"/>
        <dbReference type="ChEBI" id="CHEBI:128753"/>
        <dbReference type="EC" id="1.17.7.1"/>
    </reaction>
</comment>
<dbReference type="InterPro" id="IPR004588">
    <property type="entry name" value="IspG_bac-typ"/>
</dbReference>
<dbReference type="SUPFAM" id="SSF56014">
    <property type="entry name" value="Nitrite and sulphite reductase 4Fe-4S domain-like"/>
    <property type="match status" value="1"/>
</dbReference>
<keyword evidence="7" id="KW-0414">Isoprene biosynthesis</keyword>
<dbReference type="InterPro" id="IPR017178">
    <property type="entry name" value="IspG_atypical"/>
</dbReference>
<evidence type="ECO:0000256" key="5">
    <source>
        <dbReference type="ARBA" id="ARBA00023004"/>
    </source>
</evidence>
<feature type="chain" id="PRO_5008677693" description="4-hydroxy-3-methylbut-2-en-1-yl diphosphate synthase (ferredoxin), chloroplastic" evidence="15">
    <location>
        <begin position="18"/>
        <end position="888"/>
    </location>
</feature>
<evidence type="ECO:0000259" key="17">
    <source>
        <dbReference type="Pfam" id="PF26540"/>
    </source>
</evidence>
<dbReference type="EMBL" id="LT594498">
    <property type="protein sequence ID" value="SBT71771.1"/>
    <property type="molecule type" value="Genomic_DNA"/>
</dbReference>
<dbReference type="EC" id="1.17.7.1" evidence="11"/>
<comment type="pathway">
    <text evidence="9">Isoprenoid biosynthesis; isopentenyl diphosphate biosynthesis via DXP pathway; isopentenyl diphosphate from 1-deoxy-D-xylulose 5-phosphate: step 5/6.</text>
</comment>
<evidence type="ECO:0000256" key="8">
    <source>
        <dbReference type="ARBA" id="ARBA00051119"/>
    </source>
</evidence>
<feature type="domain" description="IspG C-terminal" evidence="17">
    <location>
        <begin position="793"/>
        <end position="881"/>
    </location>
</feature>
<dbReference type="InterPro" id="IPR058579">
    <property type="entry name" value="IspG_C"/>
</dbReference>
<evidence type="ECO:0000256" key="2">
    <source>
        <dbReference type="ARBA" id="ARBA00022485"/>
    </source>
</evidence>
<keyword evidence="5" id="KW-0408">Iron</keyword>
<dbReference type="Gene3D" id="3.20.20.20">
    <property type="entry name" value="Dihydropteroate synthase-like"/>
    <property type="match status" value="1"/>
</dbReference>
<keyword evidence="3" id="KW-0479">Metal-binding</keyword>
<dbReference type="GO" id="GO:0016114">
    <property type="term" value="P:terpenoid biosynthetic process"/>
    <property type="evidence" value="ECO:0007669"/>
    <property type="project" value="InterPro"/>
</dbReference>
<evidence type="ECO:0000256" key="10">
    <source>
        <dbReference type="ARBA" id="ARBA00061554"/>
    </source>
</evidence>
<evidence type="ECO:0000256" key="4">
    <source>
        <dbReference type="ARBA" id="ARBA00023002"/>
    </source>
</evidence>
<dbReference type="FunFam" id="3.20.20.20:FF:000005">
    <property type="entry name" value="4-hydroxy-3-methylbut-2-en-1-yl diphosphate synthase (flavodoxin)"/>
    <property type="match status" value="1"/>
</dbReference>
<dbReference type="Pfam" id="PF04551">
    <property type="entry name" value="GcpE"/>
    <property type="match status" value="1"/>
</dbReference>
<evidence type="ECO:0000259" key="16">
    <source>
        <dbReference type="Pfam" id="PF04551"/>
    </source>
</evidence>
<evidence type="ECO:0000313" key="18">
    <source>
        <dbReference type="EMBL" id="SBT71771.1"/>
    </source>
</evidence>
<evidence type="ECO:0000256" key="7">
    <source>
        <dbReference type="ARBA" id="ARBA00023229"/>
    </source>
</evidence>
<sequence length="888" mass="102239">MSLVKRIILFMVTFCYYAEIKKNTVGKISYYNIIFVRAKKNFKKSMHQFPLNSKRNSNFEGTKRNHNIVKYESRKRRHFFLNSRVGEKKGQSEIKRKIIKDEDKYNIIKDIKKYCECTKKYKRLPTREVTIGNVKIGNYNNIAIQTMTNCDTRNIEECVNQIKKCKDLGADMVRLTVQGVQEAEASYHIKEKLLSENITIPLVADIHFNPKIALMAAEVYEKIRVNPGNFVDGRKKWINKVYKKKEFEEGKLFIKEKFVPLIEKCKRLNRAIRIGTNHGSLSSRILSYYGDTPLGMIESAFEFSDLCIENKFYNIVFSMKASNAYVMIQSYRLLVAKQYERDKNSLIFPMHLGVTEAGFGANGRIKSYLGIGSLLYDGIGDTIRISLTEDPWDELAPCKKLIENLKKRIFYTDKKEEASYSVMKKQNKEGPNYSRDTPNNDNDVTVMKSSLSREIQSCSPEKKEEAIIYKSKENSTVHSDTDVYQTIEHWNSNYLNFEENFRDFNNIVKNRVDKKVKSDVLHEECTVGNVVTVKELEDSLQIFKDLNIELDQNGNLKKGAKTTDIIIIDKFETLTDSANKTVKKLIEIGLHVLVQHQPQNIDIVKKLKINDSSSSYNNNIIFYTHLENMDNILEYYKDEMQKNNSKGYALILNGKENIKMVEKIKYLDPAPLFLLLRSDTIFEHVLVTRRVNEIIHSLGINVPYIHYVDIHSTYYEDILVNASLYVGTCLIDLMGDGLIINVTNYSSAATNTDTVANAQKDEKQQISSRVSLNSFLTLNILQDTRIRLFKTDYIACPSCGRTLFNIQETTKKIMKLTGHLKGVKIAIMGCIVNGIGEMADAHFGYVGSAPKKVDLYYGKEIVERNVPEEEACDKLIELIKKHNKWQDP</sequence>
<dbReference type="Proteomes" id="UP000219799">
    <property type="component" value="Chromosome 10"/>
</dbReference>
<dbReference type="Gene3D" id="3.30.413.10">
    <property type="entry name" value="Sulfite Reductase Hemoprotein, domain 1"/>
    <property type="match status" value="1"/>
</dbReference>
<evidence type="ECO:0000256" key="12">
    <source>
        <dbReference type="ARBA" id="ARBA00072132"/>
    </source>
</evidence>
<dbReference type="PANTHER" id="PTHR30454">
    <property type="entry name" value="4-HYDROXY-3-METHYLBUT-2-EN-1-YL DIPHOSPHATE SYNTHASE"/>
    <property type="match status" value="1"/>
</dbReference>
<evidence type="ECO:0000256" key="15">
    <source>
        <dbReference type="SAM" id="SignalP"/>
    </source>
</evidence>
<dbReference type="GO" id="GO:0005506">
    <property type="term" value="F:iron ion binding"/>
    <property type="evidence" value="ECO:0007669"/>
    <property type="project" value="InterPro"/>
</dbReference>
<evidence type="ECO:0000256" key="9">
    <source>
        <dbReference type="ARBA" id="ARBA00060620"/>
    </source>
</evidence>
<keyword evidence="15" id="KW-0732">Signal</keyword>
<proteinExistence type="inferred from homology"/>
<evidence type="ECO:0000256" key="1">
    <source>
        <dbReference type="ARBA" id="ARBA00001966"/>
    </source>
</evidence>
<name>A0A1C3KDY8_PLAMA</name>
<gene>
    <name evidence="18" type="primary">GcpE</name>
    <name evidence="18" type="ORF">PMLGA01_100025200</name>
</gene>
<evidence type="ECO:0000256" key="13">
    <source>
        <dbReference type="ARBA" id="ARBA00083306"/>
    </source>
</evidence>
<dbReference type="InterPro" id="IPR011005">
    <property type="entry name" value="Dihydropteroate_synth-like_sf"/>
</dbReference>
<comment type="cofactor">
    <cofactor evidence="1">
        <name>[4Fe-4S] cluster</name>
        <dbReference type="ChEBI" id="CHEBI:49883"/>
    </cofactor>
</comment>
<dbReference type="InterPro" id="IPR058578">
    <property type="entry name" value="IspG_TIM"/>
</dbReference>
<keyword evidence="4 18" id="KW-0560">Oxidoreductase</keyword>
<dbReference type="GO" id="GO:0019288">
    <property type="term" value="P:isopentenyl diphosphate biosynthetic process, methylerythritol 4-phosphate pathway"/>
    <property type="evidence" value="ECO:0007669"/>
    <property type="project" value="TreeGrafter"/>
</dbReference>
<dbReference type="FunFam" id="3.30.413.10:FF:000006">
    <property type="entry name" value="4-hydroxy-3-methylbut-2-en-1-yl diphosphate synthase (flavodoxin)"/>
    <property type="match status" value="1"/>
</dbReference>
<dbReference type="NCBIfam" id="TIGR00612">
    <property type="entry name" value="ispG_gcpE"/>
    <property type="match status" value="1"/>
</dbReference>
<feature type="region of interest" description="Disordered" evidence="14">
    <location>
        <begin position="421"/>
        <end position="442"/>
    </location>
</feature>
<dbReference type="PIRSF" id="PIRSF037336">
    <property type="entry name" value="IspG_like"/>
    <property type="match status" value="1"/>
</dbReference>
<evidence type="ECO:0000256" key="6">
    <source>
        <dbReference type="ARBA" id="ARBA00023014"/>
    </source>
</evidence>
<dbReference type="PANTHER" id="PTHR30454:SF0">
    <property type="entry name" value="4-HYDROXY-3-METHYLBUT-2-EN-1-YL DIPHOSPHATE SYNTHASE (FERREDOXIN), CHLOROPLASTIC"/>
    <property type="match status" value="1"/>
</dbReference>
<evidence type="ECO:0000256" key="3">
    <source>
        <dbReference type="ARBA" id="ARBA00022723"/>
    </source>
</evidence>
<dbReference type="InterPro" id="IPR045854">
    <property type="entry name" value="NO2/SO3_Rdtase_4Fe4S_sf"/>
</dbReference>